<dbReference type="SUPFAM" id="SSF52172">
    <property type="entry name" value="CheY-like"/>
    <property type="match status" value="2"/>
</dbReference>
<dbReference type="FunFam" id="1.10.287.130:FF:000002">
    <property type="entry name" value="Two-component osmosensing histidine kinase"/>
    <property type="match status" value="1"/>
</dbReference>
<keyword evidence="3 11" id="KW-0597">Phosphoprotein</keyword>
<keyword evidence="13" id="KW-1133">Transmembrane helix</keyword>
<dbReference type="InterPro" id="IPR003661">
    <property type="entry name" value="HisK_dim/P_dom"/>
</dbReference>
<evidence type="ECO:0000256" key="8">
    <source>
        <dbReference type="ARBA" id="ARBA00023012"/>
    </source>
</evidence>
<dbReference type="SMART" id="SM00387">
    <property type="entry name" value="HATPase_c"/>
    <property type="match status" value="1"/>
</dbReference>
<keyword evidence="4" id="KW-0808">Transferase</keyword>
<evidence type="ECO:0000256" key="12">
    <source>
        <dbReference type="SAM" id="Coils"/>
    </source>
</evidence>
<evidence type="ECO:0000259" key="14">
    <source>
        <dbReference type="PROSITE" id="PS50109"/>
    </source>
</evidence>
<keyword evidence="5" id="KW-0547">Nucleotide-binding</keyword>
<dbReference type="SMART" id="SM00086">
    <property type="entry name" value="PAC"/>
    <property type="match status" value="1"/>
</dbReference>
<evidence type="ECO:0000256" key="2">
    <source>
        <dbReference type="ARBA" id="ARBA00012438"/>
    </source>
</evidence>
<proteinExistence type="predicted"/>
<evidence type="ECO:0000259" key="16">
    <source>
        <dbReference type="PROSITE" id="PS50113"/>
    </source>
</evidence>
<feature type="domain" description="Response regulatory" evidence="15">
    <location>
        <begin position="800"/>
        <end position="918"/>
    </location>
</feature>
<keyword evidence="13" id="KW-0812">Transmembrane</keyword>
<dbReference type="PANTHER" id="PTHR45339:SF5">
    <property type="entry name" value="HISTIDINE KINASE"/>
    <property type="match status" value="1"/>
</dbReference>
<organism evidence="17 18">
    <name type="scientific">Paraglaciecola hydrolytica</name>
    <dbReference type="NCBI Taxonomy" id="1799789"/>
    <lineage>
        <taxon>Bacteria</taxon>
        <taxon>Pseudomonadati</taxon>
        <taxon>Pseudomonadota</taxon>
        <taxon>Gammaproteobacteria</taxon>
        <taxon>Alteromonadales</taxon>
        <taxon>Alteromonadaceae</taxon>
        <taxon>Paraglaciecola</taxon>
    </lineage>
</organism>
<gene>
    <name evidence="17" type="ORF">AX660_10390</name>
</gene>
<keyword evidence="6" id="KW-0418">Kinase</keyword>
<dbReference type="Pfam" id="PF02518">
    <property type="entry name" value="HATPase_c"/>
    <property type="match status" value="1"/>
</dbReference>
<dbReference type="InterPro" id="IPR011006">
    <property type="entry name" value="CheY-like_superfamily"/>
</dbReference>
<dbReference type="Gene3D" id="2.10.70.100">
    <property type="match status" value="1"/>
</dbReference>
<dbReference type="InterPro" id="IPR000014">
    <property type="entry name" value="PAS"/>
</dbReference>
<dbReference type="InterPro" id="IPR003594">
    <property type="entry name" value="HATPase_dom"/>
</dbReference>
<feature type="coiled-coil region" evidence="12">
    <location>
        <begin position="225"/>
        <end position="259"/>
    </location>
</feature>
<evidence type="ECO:0000256" key="5">
    <source>
        <dbReference type="ARBA" id="ARBA00022741"/>
    </source>
</evidence>
<dbReference type="EMBL" id="LSNE01000003">
    <property type="protein sequence ID" value="KXI30372.1"/>
    <property type="molecule type" value="Genomic_DNA"/>
</dbReference>
<dbReference type="CDD" id="cd17546">
    <property type="entry name" value="REC_hyHK_CKI1_RcsC-like"/>
    <property type="match status" value="1"/>
</dbReference>
<evidence type="ECO:0000256" key="10">
    <source>
        <dbReference type="ARBA" id="ARBA00068150"/>
    </source>
</evidence>
<dbReference type="Gene3D" id="3.40.50.2300">
    <property type="match status" value="2"/>
</dbReference>
<evidence type="ECO:0000256" key="1">
    <source>
        <dbReference type="ARBA" id="ARBA00000085"/>
    </source>
</evidence>
<dbReference type="Pfam" id="PF00072">
    <property type="entry name" value="Response_reg"/>
    <property type="match status" value="1"/>
</dbReference>
<dbReference type="InterPro" id="IPR013655">
    <property type="entry name" value="PAS_fold_3"/>
</dbReference>
<dbReference type="Gene3D" id="3.30.565.10">
    <property type="entry name" value="Histidine kinase-like ATPase, C-terminal domain"/>
    <property type="match status" value="1"/>
</dbReference>
<evidence type="ECO:0000256" key="13">
    <source>
        <dbReference type="SAM" id="Phobius"/>
    </source>
</evidence>
<feature type="modified residue" description="4-aspartylphosphate" evidence="11">
    <location>
        <position position="708"/>
    </location>
</feature>
<dbReference type="Proteomes" id="UP000070299">
    <property type="component" value="Unassembled WGS sequence"/>
</dbReference>
<evidence type="ECO:0000313" key="17">
    <source>
        <dbReference type="EMBL" id="KXI30372.1"/>
    </source>
</evidence>
<evidence type="ECO:0000256" key="7">
    <source>
        <dbReference type="ARBA" id="ARBA00022840"/>
    </source>
</evidence>
<dbReference type="AlphaFoldDB" id="A0A136A552"/>
<dbReference type="PROSITE" id="PS50110">
    <property type="entry name" value="RESPONSE_REGULATORY"/>
    <property type="match status" value="2"/>
</dbReference>
<dbReference type="Pfam" id="PF08447">
    <property type="entry name" value="PAS_3"/>
    <property type="match status" value="1"/>
</dbReference>
<evidence type="ECO:0000256" key="4">
    <source>
        <dbReference type="ARBA" id="ARBA00022679"/>
    </source>
</evidence>
<dbReference type="OrthoDB" id="9810730at2"/>
<dbReference type="Pfam" id="PF00512">
    <property type="entry name" value="HisKA"/>
    <property type="match status" value="1"/>
</dbReference>
<dbReference type="CDD" id="cd00130">
    <property type="entry name" value="PAS"/>
    <property type="match status" value="1"/>
</dbReference>
<sequence>MVVGNKQKTKAFGFKKSNRLSVKLVIETLVFSLCISVLVSGMQIYSTYKTSMAAAEHRYTEIEAGFLPSLSAGLWEVNTQRVAAQLDSIAQLPNVGRVYLIDEQQNQLLRNNDSTEAFSKREMKLIYTENGSSFDLGVLGVELNNHELWLQLKTQAVQTATITSLTLFTSALFILFLFQLRVSRHLQTMALFAKDFDVHKLGKTLTLHRKANTQADELDIVVCAINEMQNELKHELELRAKVEQELRTHQENLEELVKERSLELKLNTDILAIAADVAGLAVWQWNVSDDSIHWNKQMFELFAQPTSLLEEGLNYHHWLNRVHPDDAEETAASLRAEIQGNGKLTPVYRLLVPSGEVRYVQAAMKVERDKTGAVIRAIGVNLDITQRMEIENNLRTAKEQADAANTAKSAFLANMSHEIRTPMNAVLGMLQLLHRTTLSERQTDYVVKSQNAAKSLLNLLSDILDLSKADAGKLQLENNPFDLESLLQDLAVAVCTSQENNAVELMFDIDPNIPRSLVGDKFRLQQVLINLAGNALKFTLQGQVRIVIEQVLRNEQDVQLKFSVIDTGIGISAEHIEHIFDEFTQAETSTTRRFGGTGLGLVISKTLVQRMGGELQVNSEVEQGSHFWFEVTLKLSDAALACEDELNAALANSRILVLDDNAVSREILVRTLGQFSNVVEQADLNQSVLETIRQAEHTKQAYDVVLIDWRVANLHSQNTAELIIDDADIKLKPAVVLLTAYGCNDILDSDNDAASVYADILFKPITPLQLKQSLGHCIQKKQRKVEPSQVVKTGSLKGLKFLVVDDNEINRLIAFELLKHEGAEVELADGGILGVKTLLNAEQQFDAVLMDIQMPDIDGYEATRQIRADERFSTLPIIALTANVSQQDIDDCLAAGMNGHIGKPFDITQVVNNILNALEQTS</sequence>
<feature type="domain" description="Histidine kinase" evidence="14">
    <location>
        <begin position="414"/>
        <end position="635"/>
    </location>
</feature>
<dbReference type="Gene3D" id="3.30.450.20">
    <property type="entry name" value="PAS domain"/>
    <property type="match status" value="1"/>
</dbReference>
<evidence type="ECO:0000256" key="11">
    <source>
        <dbReference type="PROSITE-ProRule" id="PRU00169"/>
    </source>
</evidence>
<dbReference type="InterPro" id="IPR001789">
    <property type="entry name" value="Sig_transdc_resp-reg_receiver"/>
</dbReference>
<dbReference type="InterPro" id="IPR001610">
    <property type="entry name" value="PAC"/>
</dbReference>
<dbReference type="Gene3D" id="1.10.287.130">
    <property type="match status" value="1"/>
</dbReference>
<accession>A0A136A552</accession>
<feature type="domain" description="Response regulatory" evidence="15">
    <location>
        <begin position="654"/>
        <end position="778"/>
    </location>
</feature>
<evidence type="ECO:0000259" key="15">
    <source>
        <dbReference type="PROSITE" id="PS50110"/>
    </source>
</evidence>
<dbReference type="CDD" id="cd16922">
    <property type="entry name" value="HATPase_EvgS-ArcB-TorS-like"/>
    <property type="match status" value="1"/>
</dbReference>
<dbReference type="InterPro" id="IPR036890">
    <property type="entry name" value="HATPase_C_sf"/>
</dbReference>
<keyword evidence="18" id="KW-1185">Reference proteome</keyword>
<dbReference type="InterPro" id="IPR000700">
    <property type="entry name" value="PAS-assoc_C"/>
</dbReference>
<dbReference type="InterPro" id="IPR036097">
    <property type="entry name" value="HisK_dim/P_sf"/>
</dbReference>
<evidence type="ECO:0000256" key="3">
    <source>
        <dbReference type="ARBA" id="ARBA00022553"/>
    </source>
</evidence>
<keyword evidence="12" id="KW-0175">Coiled coil</keyword>
<dbReference type="GO" id="GO:0005524">
    <property type="term" value="F:ATP binding"/>
    <property type="evidence" value="ECO:0007669"/>
    <property type="project" value="UniProtKB-KW"/>
</dbReference>
<dbReference type="Pfam" id="PF17149">
    <property type="entry name" value="CHASE5"/>
    <property type="match status" value="1"/>
</dbReference>
<feature type="domain" description="PAC" evidence="16">
    <location>
        <begin position="344"/>
        <end position="396"/>
    </location>
</feature>
<dbReference type="InterPro" id="IPR005467">
    <property type="entry name" value="His_kinase_dom"/>
</dbReference>
<keyword evidence="7" id="KW-0067">ATP-binding</keyword>
<keyword evidence="8" id="KW-0902">Two-component regulatory system</keyword>
<name>A0A136A552_9ALTE</name>
<dbReference type="InterPro" id="IPR033414">
    <property type="entry name" value="Sensor_dom"/>
</dbReference>
<dbReference type="SMART" id="SM00448">
    <property type="entry name" value="REC"/>
    <property type="match status" value="2"/>
</dbReference>
<evidence type="ECO:0000313" key="18">
    <source>
        <dbReference type="Proteomes" id="UP000070299"/>
    </source>
</evidence>
<dbReference type="GO" id="GO:0000155">
    <property type="term" value="F:phosphorelay sensor kinase activity"/>
    <property type="evidence" value="ECO:0007669"/>
    <property type="project" value="InterPro"/>
</dbReference>
<dbReference type="PROSITE" id="PS50109">
    <property type="entry name" value="HIS_KIN"/>
    <property type="match status" value="1"/>
</dbReference>
<dbReference type="SUPFAM" id="SSF47384">
    <property type="entry name" value="Homodimeric domain of signal transducing histidine kinase"/>
    <property type="match status" value="1"/>
</dbReference>
<comment type="caution">
    <text evidence="17">The sequence shown here is derived from an EMBL/GenBank/DDBJ whole genome shotgun (WGS) entry which is preliminary data.</text>
</comment>
<dbReference type="InterPro" id="IPR004358">
    <property type="entry name" value="Sig_transdc_His_kin-like_C"/>
</dbReference>
<feature type="modified residue" description="4-aspartylphosphate" evidence="11">
    <location>
        <position position="851"/>
    </location>
</feature>
<evidence type="ECO:0000256" key="9">
    <source>
        <dbReference type="ARBA" id="ARBA00064003"/>
    </source>
</evidence>
<feature type="transmembrane region" description="Helical" evidence="13">
    <location>
        <begin position="24"/>
        <end position="45"/>
    </location>
</feature>
<keyword evidence="13" id="KW-0472">Membrane</keyword>
<protein>
    <recommendedName>
        <fullName evidence="10">Sensory/regulatory protein RpfC</fullName>
        <ecNumber evidence="2">2.7.13.3</ecNumber>
    </recommendedName>
</protein>
<dbReference type="RefSeq" id="WP_068374691.1">
    <property type="nucleotide sequence ID" value="NZ_LSNE01000003.1"/>
</dbReference>
<reference evidence="18" key="1">
    <citation type="submission" date="2016-02" db="EMBL/GenBank/DDBJ databases">
        <authorList>
            <person name="Schultz-Johansen M."/>
            <person name="Glaring M.A."/>
            <person name="Bech P.K."/>
            <person name="Stougaard P."/>
        </authorList>
    </citation>
    <scope>NUCLEOTIDE SEQUENCE [LARGE SCALE GENOMIC DNA]</scope>
    <source>
        <strain evidence="18">S66</strain>
    </source>
</reference>
<dbReference type="SMART" id="SM00388">
    <property type="entry name" value="HisKA"/>
    <property type="match status" value="1"/>
</dbReference>
<dbReference type="PRINTS" id="PR00344">
    <property type="entry name" value="BCTRLSENSOR"/>
</dbReference>
<dbReference type="CDD" id="cd00082">
    <property type="entry name" value="HisKA"/>
    <property type="match status" value="1"/>
</dbReference>
<dbReference type="EC" id="2.7.13.3" evidence="2"/>
<evidence type="ECO:0000256" key="6">
    <source>
        <dbReference type="ARBA" id="ARBA00022777"/>
    </source>
</evidence>
<dbReference type="STRING" id="1799789.AX660_10390"/>
<dbReference type="SUPFAM" id="SSF55874">
    <property type="entry name" value="ATPase domain of HSP90 chaperone/DNA topoisomerase II/histidine kinase"/>
    <property type="match status" value="1"/>
</dbReference>
<dbReference type="PANTHER" id="PTHR45339">
    <property type="entry name" value="HYBRID SIGNAL TRANSDUCTION HISTIDINE KINASE J"/>
    <property type="match status" value="1"/>
</dbReference>
<comment type="subunit">
    <text evidence="9">At low DSF concentrations, interacts with RpfF.</text>
</comment>
<dbReference type="SUPFAM" id="SSF55785">
    <property type="entry name" value="PYP-like sensor domain (PAS domain)"/>
    <property type="match status" value="1"/>
</dbReference>
<dbReference type="PROSITE" id="PS50113">
    <property type="entry name" value="PAC"/>
    <property type="match status" value="1"/>
</dbReference>
<dbReference type="InterPro" id="IPR035965">
    <property type="entry name" value="PAS-like_dom_sf"/>
</dbReference>
<dbReference type="FunFam" id="3.30.565.10:FF:000010">
    <property type="entry name" value="Sensor histidine kinase RcsC"/>
    <property type="match status" value="1"/>
</dbReference>
<comment type="catalytic activity">
    <reaction evidence="1">
        <text>ATP + protein L-histidine = ADP + protein N-phospho-L-histidine.</text>
        <dbReference type="EC" id="2.7.13.3"/>
    </reaction>
</comment>